<name>A0A7S8ECH4_9CHLR</name>
<feature type="transmembrane region" description="Helical" evidence="9">
    <location>
        <begin position="33"/>
        <end position="52"/>
    </location>
</feature>
<proteinExistence type="predicted"/>
<keyword evidence="6 9" id="KW-1133">Transmembrane helix</keyword>
<dbReference type="KEGG" id="pmet:G4Y79_07470"/>
<evidence type="ECO:0000256" key="8">
    <source>
        <dbReference type="ARBA" id="ARBA00023136"/>
    </source>
</evidence>
<feature type="transmembrane region" description="Helical" evidence="9">
    <location>
        <begin position="364"/>
        <end position="387"/>
    </location>
</feature>
<feature type="domain" description="RCK C-terminal" evidence="10">
    <location>
        <begin position="404"/>
        <end position="486"/>
    </location>
</feature>
<dbReference type="Gene3D" id="1.20.1530.20">
    <property type="match status" value="1"/>
</dbReference>
<keyword evidence="12" id="KW-1185">Reference proteome</keyword>
<dbReference type="NCBIfam" id="NF003716">
    <property type="entry name" value="PRK05326.1-3"/>
    <property type="match status" value="1"/>
</dbReference>
<evidence type="ECO:0000313" key="12">
    <source>
        <dbReference type="Proteomes" id="UP000594468"/>
    </source>
</evidence>
<reference evidence="11 12" key="1">
    <citation type="submission" date="2020-02" db="EMBL/GenBank/DDBJ databases">
        <authorList>
            <person name="Zheng R.K."/>
            <person name="Sun C.M."/>
        </authorList>
    </citation>
    <scope>NUCLEOTIDE SEQUENCE [LARGE SCALE GENOMIC DNA]</scope>
    <source>
        <strain evidence="12">rifampicinis</strain>
    </source>
</reference>
<dbReference type="RefSeq" id="WP_195172267.1">
    <property type="nucleotide sequence ID" value="NZ_CP062983.1"/>
</dbReference>
<dbReference type="SUPFAM" id="SSF116726">
    <property type="entry name" value="TrkA C-terminal domain-like"/>
    <property type="match status" value="1"/>
</dbReference>
<evidence type="ECO:0000256" key="2">
    <source>
        <dbReference type="ARBA" id="ARBA00022448"/>
    </source>
</evidence>
<dbReference type="InterPro" id="IPR006037">
    <property type="entry name" value="RCK_C"/>
</dbReference>
<evidence type="ECO:0000256" key="7">
    <source>
        <dbReference type="ARBA" id="ARBA00023065"/>
    </source>
</evidence>
<feature type="transmembrane region" description="Helical" evidence="9">
    <location>
        <begin position="299"/>
        <end position="323"/>
    </location>
</feature>
<feature type="transmembrane region" description="Helical" evidence="9">
    <location>
        <begin position="116"/>
        <end position="140"/>
    </location>
</feature>
<feature type="transmembrane region" description="Helical" evidence="9">
    <location>
        <begin position="274"/>
        <end position="293"/>
    </location>
</feature>
<evidence type="ECO:0000256" key="1">
    <source>
        <dbReference type="ARBA" id="ARBA00004651"/>
    </source>
</evidence>
<sequence length="501" mass="54311">MDYPIQVIFLIVAVLLIASIVASKLANRFGVPALLLFILIGISIGSEGFGGIEFDNPQLTQSVGVLALVFILFSGGMDTRWQSVKMALGEGLLLSTVGVLITALSVGWLAQAFLGFTWPTGILLGATMASTDAAAVFSVLRGKSVGLKGKLRPVLELESGSNDPMAVFLTLGMIQLITTPATQLGDLLVLFVVQMSLGLVIGILSGYLMRAAINQLRLEYDGLYPVLTISFVLLCYGLTTLMGGNGFLAIYLCGLVLGRSDFIHKNSLLQFHDGIAWLMQIIMFIILGLQVFPSRLLDVALVGFFVAAFMIVIARPLSVFIALAPVRMSLQEKVFISWVGLRGAAPIILATFSQLAAIEMPVPIFDLVFFVVLVSVLLQGTTIVPVARWLNLYQPDQPTSSFFNRMLEGEQFKSYLIELEVSEHSNLVGQRLLQLGLPQGALVVLINRASKIIIPQGRTTLQAHDYLLILSPPEYHAILRQRFAADAMVTELAPPDDATSD</sequence>
<dbReference type="Gene3D" id="3.30.70.1450">
    <property type="entry name" value="Regulator of K+ conductance, C-terminal domain"/>
    <property type="match status" value="1"/>
</dbReference>
<dbReference type="Pfam" id="PF02080">
    <property type="entry name" value="TrkA_C"/>
    <property type="match status" value="1"/>
</dbReference>
<feature type="transmembrane region" description="Helical" evidence="9">
    <location>
        <begin position="221"/>
        <end position="239"/>
    </location>
</feature>
<keyword evidence="5 9" id="KW-0812">Transmembrane</keyword>
<dbReference type="GO" id="GO:0006813">
    <property type="term" value="P:potassium ion transport"/>
    <property type="evidence" value="ECO:0007669"/>
    <property type="project" value="InterPro"/>
</dbReference>
<dbReference type="PROSITE" id="PS51202">
    <property type="entry name" value="RCK_C"/>
    <property type="match status" value="1"/>
</dbReference>
<evidence type="ECO:0000256" key="3">
    <source>
        <dbReference type="ARBA" id="ARBA00022449"/>
    </source>
</evidence>
<gene>
    <name evidence="11" type="ORF">G4Y79_07470</name>
</gene>
<feature type="transmembrane region" description="Helical" evidence="9">
    <location>
        <begin position="187"/>
        <end position="209"/>
    </location>
</feature>
<dbReference type="InterPro" id="IPR006153">
    <property type="entry name" value="Cation/H_exchanger_TM"/>
</dbReference>
<accession>A0A7S8ECH4</accession>
<feature type="transmembrane region" description="Helical" evidence="9">
    <location>
        <begin position="335"/>
        <end position="358"/>
    </location>
</feature>
<keyword evidence="7" id="KW-0406">Ion transport</keyword>
<dbReference type="GO" id="GO:0005886">
    <property type="term" value="C:plasma membrane"/>
    <property type="evidence" value="ECO:0007669"/>
    <property type="project" value="UniProtKB-SubCell"/>
</dbReference>
<keyword evidence="3" id="KW-0050">Antiport</keyword>
<evidence type="ECO:0000256" key="4">
    <source>
        <dbReference type="ARBA" id="ARBA00022475"/>
    </source>
</evidence>
<evidence type="ECO:0000256" key="9">
    <source>
        <dbReference type="SAM" id="Phobius"/>
    </source>
</evidence>
<dbReference type="InterPro" id="IPR036721">
    <property type="entry name" value="RCK_C_sf"/>
</dbReference>
<dbReference type="AlphaFoldDB" id="A0A7S8ECH4"/>
<organism evidence="11 12">
    <name type="scientific">Phototrophicus methaneseepsis</name>
    <dbReference type="NCBI Taxonomy" id="2710758"/>
    <lineage>
        <taxon>Bacteria</taxon>
        <taxon>Bacillati</taxon>
        <taxon>Chloroflexota</taxon>
        <taxon>Candidatus Thermofontia</taxon>
        <taxon>Phototrophicales</taxon>
        <taxon>Phototrophicaceae</taxon>
        <taxon>Phototrophicus</taxon>
    </lineage>
</organism>
<protein>
    <submittedName>
        <fullName evidence="11">Potassium/proton antiporter</fullName>
    </submittedName>
</protein>
<feature type="transmembrane region" description="Helical" evidence="9">
    <location>
        <begin position="6"/>
        <end position="26"/>
    </location>
</feature>
<feature type="transmembrane region" description="Helical" evidence="9">
    <location>
        <begin position="58"/>
        <end position="75"/>
    </location>
</feature>
<dbReference type="GO" id="GO:0015297">
    <property type="term" value="F:antiporter activity"/>
    <property type="evidence" value="ECO:0007669"/>
    <property type="project" value="UniProtKB-KW"/>
</dbReference>
<dbReference type="InterPro" id="IPR038770">
    <property type="entry name" value="Na+/solute_symporter_sf"/>
</dbReference>
<evidence type="ECO:0000259" key="10">
    <source>
        <dbReference type="PROSITE" id="PS51202"/>
    </source>
</evidence>
<dbReference type="NCBIfam" id="NF003715">
    <property type="entry name" value="PRK05326.1-2"/>
    <property type="match status" value="1"/>
</dbReference>
<keyword evidence="8 9" id="KW-0472">Membrane</keyword>
<evidence type="ECO:0000256" key="6">
    <source>
        <dbReference type="ARBA" id="ARBA00022989"/>
    </source>
</evidence>
<evidence type="ECO:0000256" key="5">
    <source>
        <dbReference type="ARBA" id="ARBA00022692"/>
    </source>
</evidence>
<keyword evidence="2" id="KW-0813">Transport</keyword>
<dbReference type="GO" id="GO:0008324">
    <property type="term" value="F:monoatomic cation transmembrane transporter activity"/>
    <property type="evidence" value="ECO:0007669"/>
    <property type="project" value="InterPro"/>
</dbReference>
<dbReference type="PANTHER" id="PTHR32507">
    <property type="entry name" value="NA(+)/H(+) ANTIPORTER 1"/>
    <property type="match status" value="1"/>
</dbReference>
<evidence type="ECO:0000313" key="11">
    <source>
        <dbReference type="EMBL" id="QPC84203.1"/>
    </source>
</evidence>
<dbReference type="Pfam" id="PF00999">
    <property type="entry name" value="Na_H_Exchanger"/>
    <property type="match status" value="1"/>
</dbReference>
<dbReference type="PANTHER" id="PTHR32507:SF7">
    <property type="entry name" value="K(+)_H(+) ANTIPORTER NHAP2"/>
    <property type="match status" value="1"/>
</dbReference>
<dbReference type="EMBL" id="CP062983">
    <property type="protein sequence ID" value="QPC84203.1"/>
    <property type="molecule type" value="Genomic_DNA"/>
</dbReference>
<feature type="transmembrane region" description="Helical" evidence="9">
    <location>
        <begin position="87"/>
        <end position="110"/>
    </location>
</feature>
<dbReference type="GO" id="GO:1902600">
    <property type="term" value="P:proton transmembrane transport"/>
    <property type="evidence" value="ECO:0007669"/>
    <property type="project" value="InterPro"/>
</dbReference>
<keyword evidence="4" id="KW-1003">Cell membrane</keyword>
<comment type="subcellular location">
    <subcellularLocation>
        <location evidence="1">Cell membrane</location>
        <topology evidence="1">Multi-pass membrane protein</topology>
    </subcellularLocation>
</comment>
<dbReference type="Proteomes" id="UP000594468">
    <property type="component" value="Chromosome"/>
</dbReference>